<reference evidence="18" key="1">
    <citation type="journal article" date="2020" name="Stud. Mycol.">
        <title>101 Dothideomycetes genomes: a test case for predicting lifestyles and emergence of pathogens.</title>
        <authorList>
            <person name="Haridas S."/>
            <person name="Albert R."/>
            <person name="Binder M."/>
            <person name="Bloem J."/>
            <person name="Labutti K."/>
            <person name="Salamov A."/>
            <person name="Andreopoulos B."/>
            <person name="Baker S."/>
            <person name="Barry K."/>
            <person name="Bills G."/>
            <person name="Bluhm B."/>
            <person name="Cannon C."/>
            <person name="Castanera R."/>
            <person name="Culley D."/>
            <person name="Daum C."/>
            <person name="Ezra D."/>
            <person name="Gonzalez J."/>
            <person name="Henrissat B."/>
            <person name="Kuo A."/>
            <person name="Liang C."/>
            <person name="Lipzen A."/>
            <person name="Lutzoni F."/>
            <person name="Magnuson J."/>
            <person name="Mondo S."/>
            <person name="Nolan M."/>
            <person name="Ohm R."/>
            <person name="Pangilinan J."/>
            <person name="Park H.-J."/>
            <person name="Ramirez L."/>
            <person name="Alfaro M."/>
            <person name="Sun H."/>
            <person name="Tritt A."/>
            <person name="Yoshinaga Y."/>
            <person name="Zwiers L.-H."/>
            <person name="Turgeon B."/>
            <person name="Goodwin S."/>
            <person name="Spatafora J."/>
            <person name="Crous P."/>
            <person name="Grigoriev I."/>
        </authorList>
    </citation>
    <scope>NUCLEOTIDE SEQUENCE</scope>
    <source>
        <strain evidence="18">CBS 130266</strain>
    </source>
</reference>
<feature type="domain" description="Auxiliary Activity family 9 catalytic" evidence="17">
    <location>
        <begin position="16"/>
        <end position="219"/>
    </location>
</feature>
<dbReference type="Gene3D" id="2.70.50.70">
    <property type="match status" value="1"/>
</dbReference>
<comment type="cofactor">
    <cofactor evidence="1">
        <name>Cu(2+)</name>
        <dbReference type="ChEBI" id="CHEBI:29036"/>
    </cofactor>
</comment>
<comment type="function">
    <text evidence="15">Lytic polysaccharide monooxygenase (LMPO) that depolymerizes crystalline and amorphous polysaccharides via the oxidation of scissile alpha- or beta-(1-4)-glycosidic bonds, yielding C1 and/or C4 oxidation products. Catalysis by LPMOs requires the reduction of the active-site copper from Cu(II) to Cu(I) by a reducing agent and H(2)O(2) or O(2) as a cosubstrate.</text>
</comment>
<evidence type="ECO:0000256" key="9">
    <source>
        <dbReference type="ARBA" id="ARBA00023033"/>
    </source>
</evidence>
<keyword evidence="6 15" id="KW-0136">Cellulose degradation</keyword>
<feature type="chain" id="PRO_5040346503" description="AA9 family lytic polysaccharide monooxygenase" evidence="16">
    <location>
        <begin position="16"/>
        <end position="234"/>
    </location>
</feature>
<keyword evidence="12 15" id="KW-0624">Polysaccharide degradation</keyword>
<gene>
    <name evidence="18" type="ORF">EJ08DRAFT_719100</name>
</gene>
<dbReference type="GO" id="GO:0004497">
    <property type="term" value="F:monooxygenase activity"/>
    <property type="evidence" value="ECO:0007669"/>
    <property type="project" value="UniProtKB-KW"/>
</dbReference>
<evidence type="ECO:0000256" key="7">
    <source>
        <dbReference type="ARBA" id="ARBA00023002"/>
    </source>
</evidence>
<comment type="domain">
    <text evidence="15">Has a modular structure: an endo-beta-1,4-glucanase catalytic module at the N-terminus, a linker rich in serines and threonines, and a C-terminal carbohydrate-binding module (CBM).</text>
</comment>
<dbReference type="GO" id="GO:0030245">
    <property type="term" value="P:cellulose catabolic process"/>
    <property type="evidence" value="ECO:0007669"/>
    <property type="project" value="UniProtKB-UniRule"/>
</dbReference>
<dbReference type="GO" id="GO:0046872">
    <property type="term" value="F:metal ion binding"/>
    <property type="evidence" value="ECO:0007669"/>
    <property type="project" value="UniProtKB-KW"/>
</dbReference>
<evidence type="ECO:0000256" key="4">
    <source>
        <dbReference type="ARBA" id="ARBA00022723"/>
    </source>
</evidence>
<evidence type="ECO:0000256" key="11">
    <source>
        <dbReference type="ARBA" id="ARBA00023277"/>
    </source>
</evidence>
<evidence type="ECO:0000256" key="1">
    <source>
        <dbReference type="ARBA" id="ARBA00001973"/>
    </source>
</evidence>
<evidence type="ECO:0000256" key="10">
    <source>
        <dbReference type="ARBA" id="ARBA00023157"/>
    </source>
</evidence>
<dbReference type="PANTHER" id="PTHR33353">
    <property type="entry name" value="PUTATIVE (AFU_ORTHOLOGUE AFUA_1G12560)-RELATED"/>
    <property type="match status" value="1"/>
</dbReference>
<keyword evidence="4" id="KW-0479">Metal-binding</keyword>
<dbReference type="InterPro" id="IPR005103">
    <property type="entry name" value="AA9_LPMO"/>
</dbReference>
<dbReference type="EMBL" id="MU007053">
    <property type="protein sequence ID" value="KAF2428700.1"/>
    <property type="molecule type" value="Genomic_DNA"/>
</dbReference>
<proteinExistence type="inferred from homology"/>
<evidence type="ECO:0000256" key="5">
    <source>
        <dbReference type="ARBA" id="ARBA00022729"/>
    </source>
</evidence>
<protein>
    <recommendedName>
        <fullName evidence="15">AA9 family lytic polysaccharide monooxygenase</fullName>
        <ecNumber evidence="15">1.14.99.56</ecNumber>
    </recommendedName>
    <alternativeName>
        <fullName evidence="15">Endo-beta-1,4-glucanase</fullName>
    </alternativeName>
    <alternativeName>
        <fullName evidence="15">Glycosyl hydrolase 61 family protein</fullName>
    </alternativeName>
</protein>
<keyword evidence="9" id="KW-0503">Monooxygenase</keyword>
<comment type="subcellular location">
    <subcellularLocation>
        <location evidence="2 15">Secreted</location>
    </subcellularLocation>
</comment>
<evidence type="ECO:0000259" key="17">
    <source>
        <dbReference type="Pfam" id="PF03443"/>
    </source>
</evidence>
<accession>A0A9P4NNF1</accession>
<evidence type="ECO:0000313" key="18">
    <source>
        <dbReference type="EMBL" id="KAF2428700.1"/>
    </source>
</evidence>
<dbReference type="CDD" id="cd21175">
    <property type="entry name" value="LPMO_AA9"/>
    <property type="match status" value="1"/>
</dbReference>
<sequence>MLSLSLFVFASAVSAHAVWQDLWVNGKDQSSTCVRMPKNNSPMSNVNSPDMRCNVGGAKGVPGVCDISAGDKLTVEMHQQLGDRKCANEAIGGRHFGPVMIYMCAVPDAKESNGDCSWVKVAEDTYAGTEASWGTEKMNKNCGKTNFTVPKSLKAGNYLVRAEALALHTAGGNNGAQFYMSCYQVNVAKGGSTPLPAGVKIPGAYSPKDPGILVNIYQPNIKYVAPGPKVWSGA</sequence>
<keyword evidence="3 15" id="KW-0964">Secreted</keyword>
<keyword evidence="8" id="KW-0186">Copper</keyword>
<dbReference type="OrthoDB" id="3238762at2759"/>
<dbReference type="GO" id="GO:0005576">
    <property type="term" value="C:extracellular region"/>
    <property type="evidence" value="ECO:0007669"/>
    <property type="project" value="UniProtKB-SubCell"/>
</dbReference>
<name>A0A9P4NNF1_9PEZI</name>
<evidence type="ECO:0000256" key="12">
    <source>
        <dbReference type="ARBA" id="ARBA00023326"/>
    </source>
</evidence>
<dbReference type="Proteomes" id="UP000800235">
    <property type="component" value="Unassembled WGS sequence"/>
</dbReference>
<dbReference type="EC" id="1.14.99.56" evidence="15"/>
<evidence type="ECO:0000256" key="2">
    <source>
        <dbReference type="ARBA" id="ARBA00004613"/>
    </source>
</evidence>
<comment type="catalytic activity">
    <reaction evidence="14 15">
        <text>[(1-&gt;4)-beta-D-glucosyl]n+m + reduced acceptor + O2 = 4-dehydro-beta-D-glucosyl-[(1-&gt;4)-beta-D-glucosyl]n-1 + [(1-&gt;4)-beta-D-glucosyl]m + acceptor + H2O.</text>
        <dbReference type="EC" id="1.14.99.56"/>
    </reaction>
</comment>
<comment type="similarity">
    <text evidence="13">Belongs to the polysaccharide monooxygenase AA9 family.</text>
</comment>
<feature type="signal peptide" evidence="16">
    <location>
        <begin position="1"/>
        <end position="15"/>
    </location>
</feature>
<evidence type="ECO:0000256" key="16">
    <source>
        <dbReference type="SAM" id="SignalP"/>
    </source>
</evidence>
<keyword evidence="10 15" id="KW-1015">Disulfide bond</keyword>
<evidence type="ECO:0000256" key="8">
    <source>
        <dbReference type="ARBA" id="ARBA00023008"/>
    </source>
</evidence>
<evidence type="ECO:0000256" key="15">
    <source>
        <dbReference type="RuleBase" id="RU368122"/>
    </source>
</evidence>
<dbReference type="AlphaFoldDB" id="A0A9P4NNF1"/>
<keyword evidence="19" id="KW-1185">Reference proteome</keyword>
<dbReference type="InterPro" id="IPR049892">
    <property type="entry name" value="AA9"/>
</dbReference>
<dbReference type="Pfam" id="PF03443">
    <property type="entry name" value="AA9"/>
    <property type="match status" value="1"/>
</dbReference>
<keyword evidence="11 15" id="KW-0119">Carbohydrate metabolism</keyword>
<evidence type="ECO:0000256" key="6">
    <source>
        <dbReference type="ARBA" id="ARBA00023001"/>
    </source>
</evidence>
<keyword evidence="18" id="KW-0378">Hydrolase</keyword>
<comment type="caution">
    <text evidence="18">The sequence shown here is derived from an EMBL/GenBank/DDBJ whole genome shotgun (WGS) entry which is preliminary data.</text>
</comment>
<dbReference type="GO" id="GO:0030248">
    <property type="term" value="F:cellulose binding"/>
    <property type="evidence" value="ECO:0007669"/>
    <property type="project" value="UniProtKB-UniRule"/>
</dbReference>
<evidence type="ECO:0000256" key="3">
    <source>
        <dbReference type="ARBA" id="ARBA00022525"/>
    </source>
</evidence>
<evidence type="ECO:0000313" key="19">
    <source>
        <dbReference type="Proteomes" id="UP000800235"/>
    </source>
</evidence>
<evidence type="ECO:0000256" key="13">
    <source>
        <dbReference type="ARBA" id="ARBA00044502"/>
    </source>
</evidence>
<dbReference type="GO" id="GO:0008810">
    <property type="term" value="F:cellulase activity"/>
    <property type="evidence" value="ECO:0007669"/>
    <property type="project" value="UniProtKB-UniRule"/>
</dbReference>
<keyword evidence="7" id="KW-0560">Oxidoreductase</keyword>
<dbReference type="PANTHER" id="PTHR33353:SF9">
    <property type="entry name" value="ENDOGLUCANASE II"/>
    <property type="match status" value="1"/>
</dbReference>
<keyword evidence="5 16" id="KW-0732">Signal</keyword>
<evidence type="ECO:0000256" key="14">
    <source>
        <dbReference type="ARBA" id="ARBA00045077"/>
    </source>
</evidence>
<organism evidence="18 19">
    <name type="scientific">Tothia fuscella</name>
    <dbReference type="NCBI Taxonomy" id="1048955"/>
    <lineage>
        <taxon>Eukaryota</taxon>
        <taxon>Fungi</taxon>
        <taxon>Dikarya</taxon>
        <taxon>Ascomycota</taxon>
        <taxon>Pezizomycotina</taxon>
        <taxon>Dothideomycetes</taxon>
        <taxon>Pleosporomycetidae</taxon>
        <taxon>Venturiales</taxon>
        <taxon>Cylindrosympodiaceae</taxon>
        <taxon>Tothia</taxon>
    </lineage>
</organism>